<protein>
    <submittedName>
        <fullName evidence="10">Transcriptional regulatory protein sin3</fullName>
    </submittedName>
</protein>
<feature type="compositionally biased region" description="Low complexity" evidence="8">
    <location>
        <begin position="95"/>
        <end position="108"/>
    </location>
</feature>
<dbReference type="SUPFAM" id="SSF47762">
    <property type="entry name" value="PAH2 domain"/>
    <property type="match status" value="3"/>
</dbReference>
<keyword evidence="2" id="KW-0678">Repressor</keyword>
<dbReference type="SMART" id="SM00761">
    <property type="entry name" value="HDAC_interact"/>
    <property type="match status" value="1"/>
</dbReference>
<comment type="caution">
    <text evidence="10">The sequence shown here is derived from an EMBL/GenBank/DDBJ whole genome shotgun (WGS) entry which is preliminary data.</text>
</comment>
<dbReference type="Pfam" id="PF16879">
    <property type="entry name" value="Sin3a_C"/>
    <property type="match status" value="1"/>
</dbReference>
<feature type="region of interest" description="Disordered" evidence="8">
    <location>
        <begin position="993"/>
        <end position="1088"/>
    </location>
</feature>
<feature type="compositionally biased region" description="Basic and acidic residues" evidence="8">
    <location>
        <begin position="83"/>
        <end position="94"/>
    </location>
</feature>
<keyword evidence="4" id="KW-0805">Transcription regulation</keyword>
<dbReference type="GO" id="GO:0003714">
    <property type="term" value="F:transcription corepressor activity"/>
    <property type="evidence" value="ECO:0007669"/>
    <property type="project" value="InterPro"/>
</dbReference>
<dbReference type="PROSITE" id="PS51477">
    <property type="entry name" value="PAH"/>
    <property type="match status" value="2"/>
</dbReference>
<dbReference type="FunFam" id="1.20.1160.11:FF:000001">
    <property type="entry name" value="Paired amphipathic helix protein Sin3"/>
    <property type="match status" value="1"/>
</dbReference>
<feature type="region of interest" description="Disordered" evidence="8">
    <location>
        <begin position="1471"/>
        <end position="1497"/>
    </location>
</feature>
<dbReference type="Proteomes" id="UP001161017">
    <property type="component" value="Unassembled WGS sequence"/>
</dbReference>
<feature type="compositionally biased region" description="Basic and acidic residues" evidence="8">
    <location>
        <begin position="1022"/>
        <end position="1035"/>
    </location>
</feature>
<feature type="region of interest" description="Disordered" evidence="8">
    <location>
        <begin position="522"/>
        <end position="574"/>
    </location>
</feature>
<dbReference type="Pfam" id="PF02671">
    <property type="entry name" value="PAH"/>
    <property type="match status" value="3"/>
</dbReference>
<dbReference type="PANTHER" id="PTHR12346">
    <property type="entry name" value="SIN3B-RELATED"/>
    <property type="match status" value="1"/>
</dbReference>
<evidence type="ECO:0000313" key="11">
    <source>
        <dbReference type="Proteomes" id="UP001161017"/>
    </source>
</evidence>
<evidence type="ECO:0000256" key="3">
    <source>
        <dbReference type="ARBA" id="ARBA00022737"/>
    </source>
</evidence>
<evidence type="ECO:0000256" key="1">
    <source>
        <dbReference type="ARBA" id="ARBA00004123"/>
    </source>
</evidence>
<evidence type="ECO:0000256" key="4">
    <source>
        <dbReference type="ARBA" id="ARBA00023015"/>
    </source>
</evidence>
<proteinExistence type="predicted"/>
<feature type="compositionally biased region" description="Polar residues" evidence="8">
    <location>
        <begin position="553"/>
        <end position="569"/>
    </location>
</feature>
<feature type="domain" description="Histone deacetylase interacting" evidence="9">
    <location>
        <begin position="705"/>
        <end position="806"/>
    </location>
</feature>
<dbReference type="Pfam" id="PF08295">
    <property type="entry name" value="Sin3_corepress"/>
    <property type="match status" value="1"/>
</dbReference>
<evidence type="ECO:0000313" key="10">
    <source>
        <dbReference type="EMBL" id="MDI1488187.1"/>
    </source>
</evidence>
<accession>A0AA43QKI6</accession>
<dbReference type="FunFam" id="1.20.1160.11:FF:000002">
    <property type="entry name" value="Paired amphipathic helix protein SIN3"/>
    <property type="match status" value="1"/>
</dbReference>
<feature type="region of interest" description="Disordered" evidence="8">
    <location>
        <begin position="82"/>
        <end position="109"/>
    </location>
</feature>
<evidence type="ECO:0000256" key="7">
    <source>
        <dbReference type="PROSITE-ProRule" id="PRU00810"/>
    </source>
</evidence>
<dbReference type="InterPro" id="IPR031693">
    <property type="entry name" value="Sin3_C"/>
</dbReference>
<dbReference type="InterPro" id="IPR039774">
    <property type="entry name" value="Sin3-like"/>
</dbReference>
<dbReference type="Gene3D" id="1.20.1160.11">
    <property type="entry name" value="Paired amphipathic helix"/>
    <property type="match status" value="3"/>
</dbReference>
<keyword evidence="6 7" id="KW-0539">Nucleus</keyword>
<evidence type="ECO:0000256" key="5">
    <source>
        <dbReference type="ARBA" id="ARBA00023163"/>
    </source>
</evidence>
<feature type="compositionally biased region" description="Polar residues" evidence="8">
    <location>
        <begin position="146"/>
        <end position="157"/>
    </location>
</feature>
<reference evidence="10" key="1">
    <citation type="journal article" date="2023" name="Genome Biol. Evol.">
        <title>First Whole Genome Sequence and Flow Cytometry Genome Size Data for the Lichen-Forming Fungus Ramalina farinacea (Ascomycota).</title>
        <authorList>
            <person name="Llewellyn T."/>
            <person name="Mian S."/>
            <person name="Hill R."/>
            <person name="Leitch I.J."/>
            <person name="Gaya E."/>
        </authorList>
    </citation>
    <scope>NUCLEOTIDE SEQUENCE</scope>
    <source>
        <strain evidence="10">LIQ254RAFAR</strain>
    </source>
</reference>
<organism evidence="10 11">
    <name type="scientific">Ramalina farinacea</name>
    <dbReference type="NCBI Taxonomy" id="258253"/>
    <lineage>
        <taxon>Eukaryota</taxon>
        <taxon>Fungi</taxon>
        <taxon>Dikarya</taxon>
        <taxon>Ascomycota</taxon>
        <taxon>Pezizomycotina</taxon>
        <taxon>Lecanoromycetes</taxon>
        <taxon>OSLEUM clade</taxon>
        <taxon>Lecanoromycetidae</taxon>
        <taxon>Lecanorales</taxon>
        <taxon>Lecanorineae</taxon>
        <taxon>Ramalinaceae</taxon>
        <taxon>Ramalina</taxon>
    </lineage>
</organism>
<dbReference type="GO" id="GO:0033698">
    <property type="term" value="C:Rpd3L complex"/>
    <property type="evidence" value="ECO:0007669"/>
    <property type="project" value="UniProtKB-ARBA"/>
</dbReference>
<evidence type="ECO:0000259" key="9">
    <source>
        <dbReference type="SMART" id="SM00761"/>
    </source>
</evidence>
<comment type="subcellular location">
    <subcellularLocation>
        <location evidence="1 7">Nucleus</location>
    </subcellularLocation>
</comment>
<feature type="region of interest" description="Disordered" evidence="8">
    <location>
        <begin position="131"/>
        <end position="190"/>
    </location>
</feature>
<dbReference type="InterPro" id="IPR003822">
    <property type="entry name" value="PAH"/>
</dbReference>
<dbReference type="PANTHER" id="PTHR12346:SF0">
    <property type="entry name" value="SIN3A, ISOFORM G"/>
    <property type="match status" value="1"/>
</dbReference>
<feature type="compositionally biased region" description="Low complexity" evidence="8">
    <location>
        <begin position="31"/>
        <end position="43"/>
    </location>
</feature>
<evidence type="ECO:0000256" key="8">
    <source>
        <dbReference type="SAM" id="MobiDB-lite"/>
    </source>
</evidence>
<keyword evidence="3" id="KW-0677">Repeat</keyword>
<dbReference type="GO" id="GO:0010628">
    <property type="term" value="P:positive regulation of gene expression"/>
    <property type="evidence" value="ECO:0007669"/>
    <property type="project" value="UniProtKB-ARBA"/>
</dbReference>
<feature type="compositionally biased region" description="Low complexity" evidence="8">
    <location>
        <begin position="1"/>
        <end position="12"/>
    </location>
</feature>
<dbReference type="GO" id="GO:0000122">
    <property type="term" value="P:negative regulation of transcription by RNA polymerase II"/>
    <property type="evidence" value="ECO:0007669"/>
    <property type="project" value="TreeGrafter"/>
</dbReference>
<feature type="region of interest" description="Disordered" evidence="8">
    <location>
        <begin position="1"/>
        <end position="65"/>
    </location>
</feature>
<dbReference type="InterPro" id="IPR013194">
    <property type="entry name" value="HDAC_interact_dom"/>
</dbReference>
<feature type="compositionally biased region" description="Basic and acidic residues" evidence="8">
    <location>
        <begin position="44"/>
        <end position="65"/>
    </location>
</feature>
<evidence type="ECO:0000256" key="6">
    <source>
        <dbReference type="ARBA" id="ARBA00023242"/>
    </source>
</evidence>
<dbReference type="EMBL" id="JAPUFD010000007">
    <property type="protein sequence ID" value="MDI1488187.1"/>
    <property type="molecule type" value="Genomic_DNA"/>
</dbReference>
<keyword evidence="11" id="KW-1185">Reference proteome</keyword>
<name>A0AA43QKI6_9LECA</name>
<keyword evidence="5" id="KW-0804">Transcription</keyword>
<evidence type="ECO:0000256" key="2">
    <source>
        <dbReference type="ARBA" id="ARBA00022491"/>
    </source>
</evidence>
<sequence>MPPPQHAQQQSPPSLPHPPPQSHYGLPALGPQMPQQSPQAAMQAERDRDLFLEQEHREQMRREQMRHELIQQQRYDQESMLNEQRERQVRELQAREQQQQQQQQQQREILQSPRENHAGAIPLQQPVASRVPATLHGPNGILHEQNLPSPANGQPTQPLGAPNGPGNVYGSNGPPPNDAGLRPFGPHINHNLSSQQQLLNLTNAAAPQHPNGVGALNQGQQPILNDALSYLDQVKVRFQEQPDVYNRFLDIMKDFKSQAIDTPGVIERVSTLFAGHPELIQGFNTFLPPGYKIECGVTDDPNSIRVTTPMGTTVSQMPSVQNRLGMNGAHVLDNPRPFYSDAQQNGDWQAQQQELEQQEAQYAAGRQGAMHLFAGQPHVSTEGTPLYDGQMDREGQVVPADMPHLSALEKRGPVEFNHAIGYVNKIKNRFASQPEIYKQFLEILQTYQRESKPIQDVYAQVTQLFSSAQDLLEDFKQFLPESAAQAKAQAAAQKQAEDAAMLSNVRGEPGYALSTLHNQMQTPKPELKMPPVGSFAPPSVGKDNKKRRGGAGSQMTGGASNLDNGVVQGNKNRNNLTNANKRARIEQAKPAALETTQVDPSLVPALPTPIAPSKDQASTAEGIAFFDRVKKYISNRQVYNEFLKLCNLFNQEIIDRDLLLYKAHNFIGSNADLMHYMRQWLSREKVDKTIENAARIPSGKVVLSNCRGLGPSYRLLPKRERLRSCAGRDEMCRAVLNDEWVSHPTWASEEGGFLAHRKNQFEEALHRIEEERHDYDINIEACLRTIQLLEPIAQQLKMMTEEEKYNYKLPPGIGGQSETIYQRVIKKIYDREKGCKVVDDMFKRPSAVVPILLGRLKQKAEEWKASQREWEKVWRQQTNRIFWKSLDHQGINVKSQDKRQFQPKALHTEIHARYEEQRRQRSIPRTIVPKYQFKYEFNDVDVIDDCCHLLLTYLRSKLSTSETDQMRLDTFLKTFIPTFFDIDREAFEEKLNDIEDASPPNEEAEEETNTDAESNNVRGRRGGKDGKKQDLRRGVLDPSKPGQRGRDGGDESGATTPDVQSNDEETQASAGTPTEQAARADPAEHRWMSYPTNGNETANLNEPFRRDDFHLYATSSIYCFFRMFQGLYDRLLNIKLREQQVHQDVNRAKIFKAANDLNLIDKAPTEYFADISASANYYKQAIRMCEDVVKGDLEQAQLEETLRRFYMQDGWQLYGFEKMLNSILRFALSILGGDSKDKSLDIINLFYKDRKEDETTHQNELTYRKQVEKYGKDGDIFRIRYVGPHYPKAFAQSFTNKWQNRPTRTAYVQIFKKDDKTYEADELAASARWSYYVSTYSMLDHTEGVPLSKQHLPYLRRNMPFGPNKNNWSSDDVADMHGFNLPLYNDDGLVIRISHGNYHLLWDADTRDWWVQSVAVRKRGLGAYDEAKQQRKRGLESLYGSREKNVWMKNADDEEIEKVETKFKNWIKDGPAALGGGDSAGAAESVAREDDAVMSGT</sequence>
<gene>
    <name evidence="10" type="primary">SIN3</name>
    <name evidence="10" type="ORF">OHK93_007461</name>
</gene>
<dbReference type="FunFam" id="1.20.1160.11:FF:000003">
    <property type="entry name" value="Paired amphipathic helix SIN3-like protein"/>
    <property type="match status" value="1"/>
</dbReference>
<dbReference type="InterPro" id="IPR036600">
    <property type="entry name" value="PAH_sf"/>
</dbReference>